<comment type="caution">
    <text evidence="2">The sequence shown here is derived from an EMBL/GenBank/DDBJ whole genome shotgun (WGS) entry which is preliminary data.</text>
</comment>
<dbReference type="InterPro" id="IPR016040">
    <property type="entry name" value="NAD(P)-bd_dom"/>
</dbReference>
<dbReference type="PANTHER" id="PTHR12126:SF11">
    <property type="entry name" value="NADH DEHYDROGENASE [UBIQUINONE] 1 ALPHA SUBCOMPLEX SUBUNIT 9, MITOCHONDRIAL"/>
    <property type="match status" value="1"/>
</dbReference>
<accession>A0A328VDJ8</accession>
<sequence>MTLGNEINVVTGAFSYTGQYIARRLLARGKEVRTLTGHPQRAHPLSNQVQAFPLAFDDPRLLREALRGARVLYNTYWIRFPYGQQSYERAVENTRRLFTAAREAGIERIVHVSISNPSLSSPFPYFRGKALLEQDLRQSGLSYAIVRPTVIFGREDILINNIAWLLRHFPLFALFGNGDYQLQPVYVEDMADLAVRVGHQQEDVIVDAAGPDIFSYREMVALIARILERRVWLVPAPPALVLALGQLLSLFVGDVLITRDEIDGLMANLLVSHEAPTGQTHLADWLQAHVTEVGRRYASELARHYR</sequence>
<dbReference type="InterPro" id="IPR051207">
    <property type="entry name" value="ComplexI_NDUFA9_subunit"/>
</dbReference>
<evidence type="ECO:0000313" key="2">
    <source>
        <dbReference type="EMBL" id="RAQ95647.1"/>
    </source>
</evidence>
<dbReference type="SUPFAM" id="SSF51735">
    <property type="entry name" value="NAD(P)-binding Rossmann-fold domains"/>
    <property type="match status" value="1"/>
</dbReference>
<dbReference type="RefSeq" id="WP_112428556.1">
    <property type="nucleotide sequence ID" value="NZ_MCIF01000002.1"/>
</dbReference>
<dbReference type="OrthoDB" id="9809586at2"/>
<proteinExistence type="predicted"/>
<dbReference type="GO" id="GO:0044877">
    <property type="term" value="F:protein-containing complex binding"/>
    <property type="evidence" value="ECO:0007669"/>
    <property type="project" value="TreeGrafter"/>
</dbReference>
<dbReference type="AlphaFoldDB" id="A0A328VDJ8"/>
<evidence type="ECO:0000259" key="1">
    <source>
        <dbReference type="Pfam" id="PF13460"/>
    </source>
</evidence>
<dbReference type="EMBL" id="MCIF01000002">
    <property type="protein sequence ID" value="RAQ95647.1"/>
    <property type="molecule type" value="Genomic_DNA"/>
</dbReference>
<keyword evidence="3" id="KW-1185">Reference proteome</keyword>
<name>A0A328VDJ8_9CHLR</name>
<dbReference type="Gene3D" id="3.40.50.720">
    <property type="entry name" value="NAD(P)-binding Rossmann-like Domain"/>
    <property type="match status" value="1"/>
</dbReference>
<dbReference type="PANTHER" id="PTHR12126">
    <property type="entry name" value="NADH-UBIQUINONE OXIDOREDUCTASE 39 KDA SUBUNIT-RELATED"/>
    <property type="match status" value="1"/>
</dbReference>
<reference evidence="2 3" key="1">
    <citation type="submission" date="2016-08" db="EMBL/GenBank/DDBJ databases">
        <title>Analysis of Carbohydrate Active Enzymes in Thermogemmatispora T81 Reveals Carbohydrate Degradation Ability.</title>
        <authorList>
            <person name="Tomazini A."/>
            <person name="Lal S."/>
            <person name="Stott M."/>
            <person name="Henrissat B."/>
            <person name="Polikarpov I."/>
            <person name="Sparling R."/>
            <person name="Levin D.B."/>
        </authorList>
    </citation>
    <scope>NUCLEOTIDE SEQUENCE [LARGE SCALE GENOMIC DNA]</scope>
    <source>
        <strain evidence="2 3">T81</strain>
    </source>
</reference>
<dbReference type="Proteomes" id="UP000248706">
    <property type="component" value="Unassembled WGS sequence"/>
</dbReference>
<protein>
    <submittedName>
        <fullName evidence="2">Epimerase</fullName>
    </submittedName>
</protein>
<evidence type="ECO:0000313" key="3">
    <source>
        <dbReference type="Proteomes" id="UP000248706"/>
    </source>
</evidence>
<feature type="domain" description="NAD(P)-binding" evidence="1">
    <location>
        <begin position="12"/>
        <end position="150"/>
    </location>
</feature>
<dbReference type="InterPro" id="IPR036291">
    <property type="entry name" value="NAD(P)-bd_dom_sf"/>
</dbReference>
<dbReference type="Pfam" id="PF13460">
    <property type="entry name" value="NAD_binding_10"/>
    <property type="match status" value="1"/>
</dbReference>
<organism evidence="2 3">
    <name type="scientific">Thermogemmatispora tikiterensis</name>
    <dbReference type="NCBI Taxonomy" id="1825093"/>
    <lineage>
        <taxon>Bacteria</taxon>
        <taxon>Bacillati</taxon>
        <taxon>Chloroflexota</taxon>
        <taxon>Ktedonobacteria</taxon>
        <taxon>Thermogemmatisporales</taxon>
        <taxon>Thermogemmatisporaceae</taxon>
        <taxon>Thermogemmatispora</taxon>
    </lineage>
</organism>
<gene>
    <name evidence="2" type="ORF">A4R35_08890</name>
</gene>